<keyword evidence="4 9" id="KW-0997">Cell inner membrane</keyword>
<dbReference type="GO" id="GO:0005886">
    <property type="term" value="C:plasma membrane"/>
    <property type="evidence" value="ECO:0007669"/>
    <property type="project" value="UniProtKB-SubCell"/>
</dbReference>
<comment type="function">
    <text evidence="9">Part of the tripartite ATP-independent periplasmic (TRAP) transport system.</text>
</comment>
<dbReference type="RefSeq" id="WP_261614693.1">
    <property type="nucleotide sequence ID" value="NZ_JALIDZ010000002.1"/>
</dbReference>
<evidence type="ECO:0000256" key="4">
    <source>
        <dbReference type="ARBA" id="ARBA00022519"/>
    </source>
</evidence>
<feature type="transmembrane region" description="Helical" evidence="9">
    <location>
        <begin position="43"/>
        <end position="61"/>
    </location>
</feature>
<sequence length="168" mass="18647">MRHFAIRLIYAAAALFLALMVSSLMLQIVAREFKLPVDWTEEMSRFAFISMVFLASAYATIKRRHLRVSVFSDFVARRIGNRAVAVFHLTILFGFDSVMVWYSGYNFVDGLQFANISPALGFNQNILFAAMCLGFGASALVNLTDLVAVLTGRGDGTLDGGRPKERHA</sequence>
<comment type="subcellular location">
    <subcellularLocation>
        <location evidence="1 9">Cell inner membrane</location>
        <topology evidence="1 9">Multi-pass membrane protein</topology>
    </subcellularLocation>
</comment>
<keyword evidence="2 9" id="KW-0813">Transport</keyword>
<reference evidence="11 12" key="1">
    <citation type="submission" date="2022-04" db="EMBL/GenBank/DDBJ databases">
        <authorList>
            <person name="Ye Y.-Q."/>
            <person name="Du Z.-J."/>
        </authorList>
    </citation>
    <scope>NUCLEOTIDE SEQUENCE [LARGE SCALE GENOMIC DNA]</scope>
    <source>
        <strain evidence="11 12">A6E488</strain>
    </source>
</reference>
<evidence type="ECO:0000313" key="12">
    <source>
        <dbReference type="Proteomes" id="UP001320898"/>
    </source>
</evidence>
<evidence type="ECO:0000256" key="6">
    <source>
        <dbReference type="ARBA" id="ARBA00022989"/>
    </source>
</evidence>
<evidence type="ECO:0000256" key="7">
    <source>
        <dbReference type="ARBA" id="ARBA00023136"/>
    </source>
</evidence>
<accession>A0AAW5QV68</accession>
<evidence type="ECO:0000313" key="11">
    <source>
        <dbReference type="EMBL" id="MCT8971122.1"/>
    </source>
</evidence>
<dbReference type="Proteomes" id="UP001320898">
    <property type="component" value="Unassembled WGS sequence"/>
</dbReference>
<feature type="transmembrane region" description="Helical" evidence="9">
    <location>
        <begin position="122"/>
        <end position="143"/>
    </location>
</feature>
<dbReference type="InterPro" id="IPR007387">
    <property type="entry name" value="TRAP_DctQ"/>
</dbReference>
<evidence type="ECO:0000256" key="2">
    <source>
        <dbReference type="ARBA" id="ARBA00022448"/>
    </source>
</evidence>
<feature type="transmembrane region" description="Helical" evidence="9">
    <location>
        <begin position="82"/>
        <end position="102"/>
    </location>
</feature>
<keyword evidence="6 9" id="KW-1133">Transmembrane helix</keyword>
<keyword evidence="12" id="KW-1185">Reference proteome</keyword>
<organism evidence="11 12">
    <name type="scientific">Microbaculum marinisediminis</name>
    <dbReference type="NCBI Taxonomy" id="2931392"/>
    <lineage>
        <taxon>Bacteria</taxon>
        <taxon>Pseudomonadati</taxon>
        <taxon>Pseudomonadota</taxon>
        <taxon>Alphaproteobacteria</taxon>
        <taxon>Hyphomicrobiales</taxon>
        <taxon>Tepidamorphaceae</taxon>
        <taxon>Microbaculum</taxon>
    </lineage>
</organism>
<comment type="caution">
    <text evidence="9">Lacks conserved residue(s) required for the propagation of feature annotation.</text>
</comment>
<comment type="caution">
    <text evidence="11">The sequence shown here is derived from an EMBL/GenBank/DDBJ whole genome shotgun (WGS) entry which is preliminary data.</text>
</comment>
<dbReference type="PANTHER" id="PTHR35011">
    <property type="entry name" value="2,3-DIKETO-L-GULONATE TRAP TRANSPORTER SMALL PERMEASE PROTEIN YIAM"/>
    <property type="match status" value="1"/>
</dbReference>
<keyword evidence="7 9" id="KW-0472">Membrane</keyword>
<dbReference type="GO" id="GO:0022857">
    <property type="term" value="F:transmembrane transporter activity"/>
    <property type="evidence" value="ECO:0007669"/>
    <property type="project" value="UniProtKB-UniRule"/>
</dbReference>
<name>A0AAW5QV68_9HYPH</name>
<dbReference type="Pfam" id="PF04290">
    <property type="entry name" value="DctQ"/>
    <property type="match status" value="1"/>
</dbReference>
<protein>
    <recommendedName>
        <fullName evidence="9">TRAP transporter small permease protein</fullName>
    </recommendedName>
</protein>
<keyword evidence="3" id="KW-1003">Cell membrane</keyword>
<dbReference type="AlphaFoldDB" id="A0AAW5QV68"/>
<evidence type="ECO:0000259" key="10">
    <source>
        <dbReference type="Pfam" id="PF04290"/>
    </source>
</evidence>
<comment type="subunit">
    <text evidence="9">The complex comprises the extracytoplasmic solute receptor protein and the two transmembrane proteins.</text>
</comment>
<keyword evidence="5 9" id="KW-0812">Transmembrane</keyword>
<evidence type="ECO:0000256" key="5">
    <source>
        <dbReference type="ARBA" id="ARBA00022692"/>
    </source>
</evidence>
<evidence type="ECO:0000256" key="9">
    <source>
        <dbReference type="RuleBase" id="RU369079"/>
    </source>
</evidence>
<dbReference type="PANTHER" id="PTHR35011:SF2">
    <property type="entry name" value="2,3-DIKETO-L-GULONATE TRAP TRANSPORTER SMALL PERMEASE PROTEIN YIAM"/>
    <property type="match status" value="1"/>
</dbReference>
<comment type="similarity">
    <text evidence="8 9">Belongs to the TRAP transporter small permease family.</text>
</comment>
<evidence type="ECO:0000256" key="3">
    <source>
        <dbReference type="ARBA" id="ARBA00022475"/>
    </source>
</evidence>
<dbReference type="EMBL" id="JALIDZ010000002">
    <property type="protein sequence ID" value="MCT8971122.1"/>
    <property type="molecule type" value="Genomic_DNA"/>
</dbReference>
<dbReference type="InterPro" id="IPR055348">
    <property type="entry name" value="DctQ"/>
</dbReference>
<dbReference type="GO" id="GO:0015740">
    <property type="term" value="P:C4-dicarboxylate transport"/>
    <property type="evidence" value="ECO:0007669"/>
    <property type="project" value="TreeGrafter"/>
</dbReference>
<feature type="domain" description="Tripartite ATP-independent periplasmic transporters DctQ component" evidence="10">
    <location>
        <begin position="20"/>
        <end position="150"/>
    </location>
</feature>
<evidence type="ECO:0000256" key="8">
    <source>
        <dbReference type="ARBA" id="ARBA00038436"/>
    </source>
</evidence>
<proteinExistence type="inferred from homology"/>
<gene>
    <name evidence="11" type="ORF">MUB46_04540</name>
</gene>
<evidence type="ECO:0000256" key="1">
    <source>
        <dbReference type="ARBA" id="ARBA00004429"/>
    </source>
</evidence>